<dbReference type="InterPro" id="IPR019282">
    <property type="entry name" value="Glycoamylase-like_cons_dom"/>
</dbReference>
<dbReference type="InterPro" id="IPR037824">
    <property type="entry name" value="GH94N_2_NdvB"/>
</dbReference>
<feature type="domain" description="Glycosyl hydrolase 94 catalytic" evidence="6">
    <location>
        <begin position="2235"/>
        <end position="2660"/>
    </location>
</feature>
<evidence type="ECO:0000259" key="5">
    <source>
        <dbReference type="Pfam" id="PF10091"/>
    </source>
</evidence>
<reference evidence="7 8" key="1">
    <citation type="submission" date="2019-03" db="EMBL/GenBank/DDBJ databases">
        <authorList>
            <person name="Kim M.K.M."/>
        </authorList>
    </citation>
    <scope>NUCLEOTIDE SEQUENCE [LARGE SCALE GENOMIC DNA]</scope>
    <source>
        <strain evidence="7 8">18JY21-1</strain>
    </source>
</reference>
<name>A0A4R4EEF7_9BACL</name>
<feature type="transmembrane region" description="Helical" evidence="3">
    <location>
        <begin position="936"/>
        <end position="955"/>
    </location>
</feature>
<evidence type="ECO:0000256" key="3">
    <source>
        <dbReference type="SAM" id="Phobius"/>
    </source>
</evidence>
<dbReference type="InterPro" id="IPR011013">
    <property type="entry name" value="Gal_mutarotase_sf_dom"/>
</dbReference>
<dbReference type="InterPro" id="IPR037018">
    <property type="entry name" value="GH65_N"/>
</dbReference>
<dbReference type="RefSeq" id="WP_132417450.1">
    <property type="nucleotide sequence ID" value="NZ_SKFG01000005.1"/>
</dbReference>
<evidence type="ECO:0000259" key="4">
    <source>
        <dbReference type="Pfam" id="PF06165"/>
    </source>
</evidence>
<dbReference type="EMBL" id="SKFG01000005">
    <property type="protein sequence ID" value="TCZ78414.1"/>
    <property type="molecule type" value="Genomic_DNA"/>
</dbReference>
<dbReference type="SMART" id="SM01068">
    <property type="entry name" value="CBM_X"/>
    <property type="match status" value="2"/>
</dbReference>
<sequence>MGLFKDKLQEDAHKLALEHDPKGRNTSSKALWRQLESDIQELRTFIKELHDRRSACTQPAEEWLLDHSEFIEAEVVEIQEAIRHLNVKPLPTVDKSARLRVSSICEAYLELTDGVLDEERFAAYFNSYQEVSVLSIAEAWSIPLFMKIEMIRRLASLILPVKERRAICELVERMLSGIPPAELTPERLKQALDEANVELPLSGALIVHLIKHLREYAEDSAHIGEWLICKLENPPESLDAILSYEYRLQAEYQVSTGNVITSLRNLSRLVWSELFEQISMVEQKLREEQTGNYPKLDGGSRHTLRYRVEQLARRMKVPESLVAAQAVQLADKQYEAAMKESPESLPPRNVNAAYYLLEAQGMKELQQALKLCGKVGSLPETGFKMRANSLYIKLMVFSMVAALIVLSLWAIGPASAISPLGLTAALLLLTLPASEFGVTAVHWLIERTIRPTRLLRYDFSKGVPEDAATMVVMPVIWSRLEDVKSTTERLELNYLGNRSPHIHYAILSDFKDAAAEHSSEDEAILSLAKDEIERLNHTYSNSTFHLFHRHRQWNPSEQTWMGWERKRGKLEEFVKLIQGTEGTSFSTILGDTAVFNKIRYVITLDADTRLPLESAQRLIGAMHLPYNRPRLNNCRTKVIDGYGLLQPRIGLTYESAQKSRLSSLWTYGAGFDPYAFAVSDPYQDAIGQGIFTGKGIFDIDTFHTVLGSRFPENSVLSHDLLEGSFLRTGLLSDIELIDDHPPTFMSHQKRLHRWTRGDWQLLPWLKPSIRNSEGKLVPTNLSRMTRWQIIDNLRRSLLQPVLMAIMLLALPALPGSPIRWYGIVLLTMILPLLRQVVTFNVILNRPRSLLHTTGHVLIAIMTLPFQSMVMLDAIIRTLYRLTISKRRLLEWVNQAEVERLNGKAGSPLMSGLYGGYILIALMAVCAVWSESAAVQAISLILVVIWSIAPLAIRWLDQSPVRMTETFSPQEAEELRKLSYDIWSFYEDFVTVRDNWLPPDNVQIEHERGIAHRTSPTNIGMYVTCALAARDFGFIDTSGLIVRLERTIDTIERMEKWEGHLYNWYGTETLAPLLPVYVSTVDSGNFVASLITVKEGLLEWLQNDKDHLLKQVSRNSRQQWSNEQFGVAFAQEPGLVTEADMITRGERLAARIDVLIHETNFRPLFDAKTNLFSLGYHVKPGVRDAVLYDLLASEARQASFVAIALGQVSVSHWNALGRTLTKVGSQPVLLSWSATMFEYMMPWLLMKTYRHTIWDSTYQGVVERQIAFAQERGVPFGISESGYFAFDYQMNYQYRAFGVPGIGFKRGLEQDLVLAPYATAMALPYAPKEGLKALKQMDQLGARGKYGYYEALDFTPKRMPAGSKHVVIRSFMAHHQGMTLLTLSNLLLPTTMFERFHRNKEVRAAELLLQERVMRPLTWIKHPAMNRSMVRGEQAVKEVNPIREFTSPHTATPETCLLSNGRFTTMVTVSGSGYSSWEGLSISRWREEPIMDSWGSYIYIRDVMSDQIWSASYQPCRVESPEQRVCFEPDKATFKRKDDTIETCMEICVSPEADAEVRRITLVNQGDQAKVLEITSFIELALSNPISDDAHTAFSKLFIRTAYDHDSGCLVASRRKREAKDRSLWSAHLLATECHTLGTAEFETDRAAFIGRGYRLTEPESIHCSLKGKTGSVADPAFVMRHRVRVEPSEKVHLYAVTSVAESREDAVEIVSRLTKAQAVDRSFKLAWTRSRIELRNLGIDQFESNQYQSLAAQVLYTPPLRDERSLRIAANSKGQPGLWSFGISGDRPIILVQIDNPSHLPFIVKLLKGHEYLRRMGLQFDLIILNLSAEGYQQNLQEALGRAVEHSVDRFGAGTVGIHVIPDNRLSEEERTLLLAVARVVLLAGGPSMASQLRLQRRSHDADWPELLKRTAEQDQLHVPLTHPPLLQAKELHFFNGWGGFTADGKQYKLLIKDGKHLPAPWINVLSNPRFGALVSELGTGYTFWRNSRECKLTPWSNDPVLDPPGELGYVRDENSGDLWTITPSSGKDENPYMVTHGLGYTTFDHERLGIRHKMTVFVPREDPVKIIRLQLKNTSSIQRRLSVTYYVEWVLGVQRQQNAPYIVSEWNEVASILTSENRYQENFRDATAFLGIFPQNTANSSDLSWTTDQLEFIGRNRSLDHPAALDRTSLSGRTGVHYASCGAVQLKLDLASGEEKEILILLGCASSKTEAASLAQRYSDGSHCDAAWKENADYWDRTLGQIVVETPSIETNILLNGWLLYQSLACRMWARTAFYQAGGAYGFRDQLQDSLSLLHSIPDLTRKQILIHAAHQYEEGDVQHWWHEETARGIRTLFSDDLLWLPYSVARYMEHTGDDTLLAEVVPFITSGPLQEGEHERYEPTVQSDKSGTVYEHCIRAIDKALQRIGEHGLPLIGVGDWNDGMNLVGSEGRGESVWLGWFICEVLQRFRELSGNRGEIEREAHYKQVREQLAQAIHDHAWDGQWYRRAFTDSGAWLGSIYNKECRIDAIAQSWSVISGAAPQDRANQAMQSFDRELVDRGLSVVRLLTPPFDHTEPSPGYIQGYPPGIRENGAQYTHGVLWSISAWSKLGQGDKAFELFHMLNPINHTRTEHEVRKYVGEPYVMAADVYTAEPHHGHAGWTWYTGAAGWMYQCGIESILGLRKHGNKLNLNPCIPSEWSSFKATYRYGDTKYILDFNKDPSTEEGLKAGPETYIELLDDGEEHHIMIGL</sequence>
<dbReference type="Pfam" id="PF10091">
    <property type="entry name" value="Glycoamylase"/>
    <property type="match status" value="1"/>
</dbReference>
<feature type="transmembrane region" description="Helical" evidence="3">
    <location>
        <begin position="855"/>
        <end position="879"/>
    </location>
</feature>
<dbReference type="PANTHER" id="PTHR37469:SF2">
    <property type="entry name" value="CELLOBIONIC ACID PHOSPHORYLASE"/>
    <property type="match status" value="1"/>
</dbReference>
<dbReference type="InterPro" id="IPR037820">
    <property type="entry name" value="GH94N_NdvB"/>
</dbReference>
<dbReference type="InterPro" id="IPR052047">
    <property type="entry name" value="GH94_Enzymes"/>
</dbReference>
<dbReference type="InterPro" id="IPR010383">
    <property type="entry name" value="Glyco_hydrolase_94_b-supersand"/>
</dbReference>
<dbReference type="InterPro" id="IPR033432">
    <property type="entry name" value="GH94_catalytic"/>
</dbReference>
<keyword evidence="2 7" id="KW-0808">Transferase</keyword>
<evidence type="ECO:0000313" key="7">
    <source>
        <dbReference type="EMBL" id="TCZ78414.1"/>
    </source>
</evidence>
<dbReference type="Gene3D" id="1.50.10.10">
    <property type="match status" value="1"/>
</dbReference>
<dbReference type="GO" id="GO:0005975">
    <property type="term" value="P:carbohydrate metabolic process"/>
    <property type="evidence" value="ECO:0007669"/>
    <property type="project" value="InterPro"/>
</dbReference>
<dbReference type="Gene3D" id="2.70.98.40">
    <property type="entry name" value="Glycoside hydrolase, family 65, N-terminal domain"/>
    <property type="match status" value="2"/>
</dbReference>
<dbReference type="Proteomes" id="UP000295418">
    <property type="component" value="Unassembled WGS sequence"/>
</dbReference>
<feature type="transmembrane region" description="Helical" evidence="3">
    <location>
        <begin position="908"/>
        <end position="929"/>
    </location>
</feature>
<keyword evidence="1" id="KW-0328">Glycosyltransferase</keyword>
<dbReference type="InterPro" id="IPR008928">
    <property type="entry name" value="6-hairpin_glycosidase_sf"/>
</dbReference>
<gene>
    <name evidence="7" type="ORF">E0485_07890</name>
</gene>
<evidence type="ECO:0000313" key="8">
    <source>
        <dbReference type="Proteomes" id="UP000295418"/>
    </source>
</evidence>
<evidence type="ECO:0000259" key="6">
    <source>
        <dbReference type="Pfam" id="PF17167"/>
    </source>
</evidence>
<dbReference type="Pfam" id="PF06165">
    <property type="entry name" value="GH94_b-supersand"/>
    <property type="match status" value="2"/>
</dbReference>
<feature type="transmembrane region" description="Helical" evidence="3">
    <location>
        <begin position="390"/>
        <end position="412"/>
    </location>
</feature>
<dbReference type="InterPro" id="IPR012341">
    <property type="entry name" value="6hp_glycosidase-like_sf"/>
</dbReference>
<feature type="transmembrane region" description="Helical" evidence="3">
    <location>
        <begin position="424"/>
        <end position="445"/>
    </location>
</feature>
<keyword evidence="3" id="KW-0812">Transmembrane</keyword>
<dbReference type="SUPFAM" id="SSF48208">
    <property type="entry name" value="Six-hairpin glycosidases"/>
    <property type="match status" value="1"/>
</dbReference>
<keyword evidence="3" id="KW-1133">Transmembrane helix</keyword>
<dbReference type="SUPFAM" id="SSF74650">
    <property type="entry name" value="Galactose mutarotase-like"/>
    <property type="match status" value="2"/>
</dbReference>
<dbReference type="OrthoDB" id="9769991at2"/>
<feature type="domain" description="Glycosyl hydrolase 94 supersandwich" evidence="4">
    <location>
        <begin position="1441"/>
        <end position="1714"/>
    </location>
</feature>
<feature type="transmembrane region" description="Helical" evidence="3">
    <location>
        <begin position="796"/>
        <end position="814"/>
    </location>
</feature>
<evidence type="ECO:0000256" key="1">
    <source>
        <dbReference type="ARBA" id="ARBA00022676"/>
    </source>
</evidence>
<organism evidence="7 8">
    <name type="scientific">Paenibacillus albiflavus</name>
    <dbReference type="NCBI Taxonomy" id="2545760"/>
    <lineage>
        <taxon>Bacteria</taxon>
        <taxon>Bacillati</taxon>
        <taxon>Bacillota</taxon>
        <taxon>Bacilli</taxon>
        <taxon>Bacillales</taxon>
        <taxon>Paenibacillaceae</taxon>
        <taxon>Paenibacillus</taxon>
    </lineage>
</organism>
<feature type="domain" description="Glycosyl hydrolase 94 supersandwich" evidence="4">
    <location>
        <begin position="1947"/>
        <end position="2221"/>
    </location>
</feature>
<keyword evidence="3" id="KW-0472">Membrane</keyword>
<dbReference type="GO" id="GO:0016757">
    <property type="term" value="F:glycosyltransferase activity"/>
    <property type="evidence" value="ECO:0007669"/>
    <property type="project" value="UniProtKB-KW"/>
</dbReference>
<protein>
    <submittedName>
        <fullName evidence="7">Glycosyl transferase family 36</fullName>
    </submittedName>
</protein>
<keyword evidence="8" id="KW-1185">Reference proteome</keyword>
<feature type="transmembrane region" description="Helical" evidence="3">
    <location>
        <begin position="820"/>
        <end position="843"/>
    </location>
</feature>
<proteinExistence type="predicted"/>
<evidence type="ECO:0000256" key="2">
    <source>
        <dbReference type="ARBA" id="ARBA00022679"/>
    </source>
</evidence>
<dbReference type="PANTHER" id="PTHR37469">
    <property type="entry name" value="CELLOBIONIC ACID PHOSPHORYLASE-RELATED"/>
    <property type="match status" value="1"/>
</dbReference>
<comment type="caution">
    <text evidence="7">The sequence shown here is derived from an EMBL/GenBank/DDBJ whole genome shotgun (WGS) entry which is preliminary data.</text>
</comment>
<feature type="domain" description="Glycoamylase-like" evidence="5">
    <location>
        <begin position="1190"/>
        <end position="1397"/>
    </location>
</feature>
<dbReference type="CDD" id="cd11753">
    <property type="entry name" value="GH94N_ChvB_NdvB_2_like"/>
    <property type="match status" value="1"/>
</dbReference>
<dbReference type="Gene3D" id="1.50.10.140">
    <property type="match status" value="1"/>
</dbReference>
<dbReference type="Pfam" id="PF17167">
    <property type="entry name" value="Glyco_hydro_94"/>
    <property type="match status" value="1"/>
</dbReference>
<dbReference type="Gene3D" id="2.60.420.10">
    <property type="entry name" value="Maltose phosphorylase, domain 3"/>
    <property type="match status" value="1"/>
</dbReference>
<dbReference type="GO" id="GO:0030246">
    <property type="term" value="F:carbohydrate binding"/>
    <property type="evidence" value="ECO:0007669"/>
    <property type="project" value="InterPro"/>
</dbReference>
<dbReference type="CDD" id="cd11756">
    <property type="entry name" value="GH94N_ChvB_NdvB_1_like"/>
    <property type="match status" value="1"/>
</dbReference>
<accession>A0A4R4EEF7</accession>